<proteinExistence type="predicted"/>
<evidence type="ECO:0000259" key="2">
    <source>
        <dbReference type="Pfam" id="PF01826"/>
    </source>
</evidence>
<protein>
    <submittedName>
        <fullName evidence="3">TIL domain containing protein</fullName>
    </submittedName>
</protein>
<feature type="domain" description="TIL" evidence="2">
    <location>
        <begin position="61"/>
        <end position="119"/>
    </location>
</feature>
<accession>A0A224YFH8</accession>
<dbReference type="Pfam" id="PF01826">
    <property type="entry name" value="TIL"/>
    <property type="match status" value="1"/>
</dbReference>
<dbReference type="Gene3D" id="2.10.25.10">
    <property type="entry name" value="Laminin"/>
    <property type="match status" value="1"/>
</dbReference>
<sequence length="133" mass="15285">MAKMAIMSLAVMVVMCSFLLPATGQEPAAEAMALRGGRGWHTPQWPHWQWPQWQWPIWPRCQWGEVYKQCVSSSCAEKKCSQIGQPTQNACTYDCASGCFCMKGFYRNNYGRCVMKIRCPRHRITWPVPYGSE</sequence>
<dbReference type="SUPFAM" id="SSF57567">
    <property type="entry name" value="Serine protease inhibitors"/>
    <property type="match status" value="1"/>
</dbReference>
<dbReference type="AlphaFoldDB" id="A0A224YFH8"/>
<evidence type="ECO:0000313" key="3">
    <source>
        <dbReference type="EMBL" id="MAA16457.1"/>
    </source>
</evidence>
<feature type="chain" id="PRO_5013347682" evidence="1">
    <location>
        <begin position="25"/>
        <end position="133"/>
    </location>
</feature>
<dbReference type="EMBL" id="GFPF01005311">
    <property type="protein sequence ID" value="MAA16457.1"/>
    <property type="molecule type" value="Transcribed_RNA"/>
</dbReference>
<dbReference type="CDD" id="cd19941">
    <property type="entry name" value="TIL"/>
    <property type="match status" value="1"/>
</dbReference>
<keyword evidence="1" id="KW-0732">Signal</keyword>
<name>A0A224YFH8_9ACAR</name>
<dbReference type="InterPro" id="IPR002919">
    <property type="entry name" value="TIL_dom"/>
</dbReference>
<evidence type="ECO:0000256" key="1">
    <source>
        <dbReference type="SAM" id="SignalP"/>
    </source>
</evidence>
<feature type="signal peptide" evidence="1">
    <location>
        <begin position="1"/>
        <end position="24"/>
    </location>
</feature>
<organism evidence="3">
    <name type="scientific">Rhipicephalus zambeziensis</name>
    <dbReference type="NCBI Taxonomy" id="60191"/>
    <lineage>
        <taxon>Eukaryota</taxon>
        <taxon>Metazoa</taxon>
        <taxon>Ecdysozoa</taxon>
        <taxon>Arthropoda</taxon>
        <taxon>Chelicerata</taxon>
        <taxon>Arachnida</taxon>
        <taxon>Acari</taxon>
        <taxon>Parasitiformes</taxon>
        <taxon>Ixodida</taxon>
        <taxon>Ixodoidea</taxon>
        <taxon>Ixodidae</taxon>
        <taxon>Rhipicephalinae</taxon>
        <taxon>Rhipicephalus</taxon>
        <taxon>Rhipicephalus</taxon>
    </lineage>
</organism>
<dbReference type="InterPro" id="IPR036084">
    <property type="entry name" value="Ser_inhib-like_sf"/>
</dbReference>
<reference evidence="3" key="1">
    <citation type="journal article" date="2017" name="Parasit. Vectors">
        <title>Sialotranscriptomics of Rhipicephalus zambeziensis reveals intricate expression profiles of secretory proteins and suggests tight temporal transcriptional regulation during blood-feeding.</title>
        <authorList>
            <person name="de Castro M.H."/>
            <person name="de Klerk D."/>
            <person name="Pienaar R."/>
            <person name="Rees D.J.G."/>
            <person name="Mans B.J."/>
        </authorList>
    </citation>
    <scope>NUCLEOTIDE SEQUENCE</scope>
    <source>
        <tissue evidence="3">Salivary glands</tissue>
    </source>
</reference>